<dbReference type="Proteomes" id="UP000029844">
    <property type="component" value="Unassembled WGS sequence"/>
</dbReference>
<accession>A0A099WJ70</accession>
<organism evidence="1 2">
    <name type="scientific">Listeria booriae</name>
    <dbReference type="NCBI Taxonomy" id="1552123"/>
    <lineage>
        <taxon>Bacteria</taxon>
        <taxon>Bacillati</taxon>
        <taxon>Bacillota</taxon>
        <taxon>Bacilli</taxon>
        <taxon>Bacillales</taxon>
        <taxon>Listeriaceae</taxon>
        <taxon>Listeria</taxon>
    </lineage>
</organism>
<dbReference type="AlphaFoldDB" id="A0A099WJ70"/>
<comment type="caution">
    <text evidence="1">The sequence shown here is derived from an EMBL/GenBank/DDBJ whole genome shotgun (WGS) entry which is preliminary data.</text>
</comment>
<protein>
    <submittedName>
        <fullName evidence="1">CopG family transcriptional regulator</fullName>
    </submittedName>
</protein>
<dbReference type="EMBL" id="JNFA01000002">
    <property type="protein sequence ID" value="KGL44573.1"/>
    <property type="molecule type" value="Genomic_DNA"/>
</dbReference>
<sequence length="92" mass="10704">MLEKQDTTEIWVEMTQQLLDDLDEARAKEKMGRSEMIMEATQQFLRQKKARDLRDEMERGYTEMASINFSIACECTHVESEAEDKNLQVLGG</sequence>
<dbReference type="STRING" id="1552123.EP57_01030"/>
<gene>
    <name evidence="1" type="ORF">EP57_01030</name>
</gene>
<dbReference type="GO" id="GO:0006355">
    <property type="term" value="P:regulation of DNA-templated transcription"/>
    <property type="evidence" value="ECO:0007669"/>
    <property type="project" value="InterPro"/>
</dbReference>
<dbReference type="GeneID" id="58716030"/>
<name>A0A099WJ70_9LIST</name>
<dbReference type="RefSeq" id="WP_036083335.1">
    <property type="nucleotide sequence ID" value="NZ_CBCSHQ010000008.1"/>
</dbReference>
<dbReference type="Gene3D" id="1.10.1220.10">
    <property type="entry name" value="Met repressor-like"/>
    <property type="match status" value="1"/>
</dbReference>
<dbReference type="eggNOG" id="COG0864">
    <property type="taxonomic scope" value="Bacteria"/>
</dbReference>
<keyword evidence="2" id="KW-1185">Reference proteome</keyword>
<evidence type="ECO:0000313" key="1">
    <source>
        <dbReference type="EMBL" id="KGL44573.1"/>
    </source>
</evidence>
<evidence type="ECO:0000313" key="2">
    <source>
        <dbReference type="Proteomes" id="UP000029844"/>
    </source>
</evidence>
<reference evidence="1 2" key="1">
    <citation type="submission" date="2014-05" db="EMBL/GenBank/DDBJ databases">
        <title>Novel Listeriaceae from food processing environments.</title>
        <authorList>
            <person name="den Bakker H.C."/>
        </authorList>
    </citation>
    <scope>NUCLEOTIDE SEQUENCE [LARGE SCALE GENOMIC DNA]</scope>
    <source>
        <strain evidence="1 2">FSL A5-0281</strain>
    </source>
</reference>
<dbReference type="InterPro" id="IPR013321">
    <property type="entry name" value="Arc_rbn_hlx_hlx"/>
</dbReference>
<proteinExistence type="predicted"/>